<dbReference type="OrthoDB" id="345573at2"/>
<dbReference type="Pfam" id="PF00756">
    <property type="entry name" value="Esterase"/>
    <property type="match status" value="1"/>
</dbReference>
<sequence length="263" mass="28360">MSETPGRRPPARRATLLAATEPARAAASAGALALAYPLLRGAPRGEPHGVLVLPGLLASDVSTGTLRRWLRGLGYPVVGWELGRNRGPTKEITDELPRLVERLAERQGGPVSIVGQSLGGIYARRLATRVPRLVRQVISLGSPFALAGRPADDSPGARTYDRYRHLHAVPRGRGDLRGGLPVPSTAVYSRWDGVVDWRACRQRPGPRAENVGVHASHLGMGLDPAVLWLVADRLAQTRDGWAPFSPPARLRFLYPREDGDTAG</sequence>
<evidence type="ECO:0000313" key="2">
    <source>
        <dbReference type="Proteomes" id="UP000183642"/>
    </source>
</evidence>
<dbReference type="AlphaFoldDB" id="A0A1I5FN41"/>
<dbReference type="SUPFAM" id="SSF53474">
    <property type="entry name" value="alpha/beta-Hydrolases"/>
    <property type="match status" value="1"/>
</dbReference>
<dbReference type="InterPro" id="IPR000801">
    <property type="entry name" value="Esterase-like"/>
</dbReference>
<organism evidence="1 2">
    <name type="scientific">Geodermatophilus obscurus</name>
    <dbReference type="NCBI Taxonomy" id="1861"/>
    <lineage>
        <taxon>Bacteria</taxon>
        <taxon>Bacillati</taxon>
        <taxon>Actinomycetota</taxon>
        <taxon>Actinomycetes</taxon>
        <taxon>Geodermatophilales</taxon>
        <taxon>Geodermatophilaceae</taxon>
        <taxon>Geodermatophilus</taxon>
    </lineage>
</organism>
<dbReference type="RefSeq" id="WP_143108130.1">
    <property type="nucleotide sequence ID" value="NZ_FOWE01000005.1"/>
</dbReference>
<name>A0A1I5FN41_9ACTN</name>
<reference evidence="2" key="1">
    <citation type="submission" date="2016-10" db="EMBL/GenBank/DDBJ databases">
        <authorList>
            <person name="Varghese N."/>
            <person name="Submissions S."/>
        </authorList>
    </citation>
    <scope>NUCLEOTIDE SEQUENCE [LARGE SCALE GENOMIC DNA]</scope>
    <source>
        <strain evidence="2">DSM 43161</strain>
    </source>
</reference>
<proteinExistence type="predicted"/>
<dbReference type="EMBL" id="FOWE01000005">
    <property type="protein sequence ID" value="SFO25142.1"/>
    <property type="molecule type" value="Genomic_DNA"/>
</dbReference>
<dbReference type="GO" id="GO:0016787">
    <property type="term" value="F:hydrolase activity"/>
    <property type="evidence" value="ECO:0007669"/>
    <property type="project" value="UniProtKB-KW"/>
</dbReference>
<evidence type="ECO:0000313" key="1">
    <source>
        <dbReference type="EMBL" id="SFO25142.1"/>
    </source>
</evidence>
<protein>
    <submittedName>
        <fullName evidence="1">Alpha/beta hydrolase family protein</fullName>
    </submittedName>
</protein>
<dbReference type="Gene3D" id="3.40.50.1820">
    <property type="entry name" value="alpha/beta hydrolase"/>
    <property type="match status" value="1"/>
</dbReference>
<accession>A0A1I5FN41</accession>
<keyword evidence="2" id="KW-1185">Reference proteome</keyword>
<keyword evidence="1" id="KW-0378">Hydrolase</keyword>
<dbReference type="InterPro" id="IPR029058">
    <property type="entry name" value="AB_hydrolase_fold"/>
</dbReference>
<gene>
    <name evidence="1" type="ORF">SAMN05660359_02252</name>
</gene>
<dbReference type="Proteomes" id="UP000183642">
    <property type="component" value="Unassembled WGS sequence"/>
</dbReference>